<dbReference type="InterPro" id="IPR007397">
    <property type="entry name" value="F-box-assoc_dom"/>
</dbReference>
<dbReference type="AlphaFoldDB" id="A0AAF3FR99"/>
<dbReference type="Proteomes" id="UP000887575">
    <property type="component" value="Unassembled WGS sequence"/>
</dbReference>
<dbReference type="PROSITE" id="PS51114">
    <property type="entry name" value="FBA"/>
    <property type="match status" value="1"/>
</dbReference>
<dbReference type="InterPro" id="IPR001810">
    <property type="entry name" value="F-box_dom"/>
</dbReference>
<dbReference type="InterPro" id="IPR008979">
    <property type="entry name" value="Galactose-bd-like_sf"/>
</dbReference>
<name>A0AAF3FR99_9BILA</name>
<dbReference type="Pfam" id="PF04300">
    <property type="entry name" value="FBA"/>
    <property type="match status" value="1"/>
</dbReference>
<organism evidence="2 3">
    <name type="scientific">Mesorhabditis belari</name>
    <dbReference type="NCBI Taxonomy" id="2138241"/>
    <lineage>
        <taxon>Eukaryota</taxon>
        <taxon>Metazoa</taxon>
        <taxon>Ecdysozoa</taxon>
        <taxon>Nematoda</taxon>
        <taxon>Chromadorea</taxon>
        <taxon>Rhabditida</taxon>
        <taxon>Rhabditina</taxon>
        <taxon>Rhabditomorpha</taxon>
        <taxon>Rhabditoidea</taxon>
        <taxon>Rhabditidae</taxon>
        <taxon>Mesorhabditinae</taxon>
        <taxon>Mesorhabditis</taxon>
    </lineage>
</organism>
<dbReference type="InterPro" id="IPR036047">
    <property type="entry name" value="F-box-like_dom_sf"/>
</dbReference>
<dbReference type="WBParaSite" id="MBELARI_LOCUS9196">
    <property type="protein sequence ID" value="MBELARI_LOCUS9196"/>
    <property type="gene ID" value="MBELARI_LOCUS9196"/>
</dbReference>
<reference evidence="3" key="1">
    <citation type="submission" date="2024-02" db="UniProtKB">
        <authorList>
            <consortium name="WormBaseParasite"/>
        </authorList>
    </citation>
    <scope>IDENTIFICATION</scope>
</reference>
<proteinExistence type="predicted"/>
<keyword evidence="2" id="KW-1185">Reference proteome</keyword>
<dbReference type="SUPFAM" id="SSF49785">
    <property type="entry name" value="Galactose-binding domain-like"/>
    <property type="match status" value="1"/>
</dbReference>
<dbReference type="Pfam" id="PF00646">
    <property type="entry name" value="F-box"/>
    <property type="match status" value="1"/>
</dbReference>
<accession>A0AAF3FR99</accession>
<dbReference type="Gene3D" id="2.60.120.260">
    <property type="entry name" value="Galactose-binding domain-like"/>
    <property type="match status" value="1"/>
</dbReference>
<dbReference type="SUPFAM" id="SSF81383">
    <property type="entry name" value="F-box domain"/>
    <property type="match status" value="1"/>
</dbReference>
<evidence type="ECO:0000313" key="3">
    <source>
        <dbReference type="WBParaSite" id="MBELARI_LOCUS9196"/>
    </source>
</evidence>
<evidence type="ECO:0000313" key="2">
    <source>
        <dbReference type="Proteomes" id="UP000887575"/>
    </source>
</evidence>
<evidence type="ECO:0000259" key="1">
    <source>
        <dbReference type="PROSITE" id="PS51114"/>
    </source>
</evidence>
<sequence>MIDELEPKRIKFDESISLDVWKEIFIRCDEKSLIRLKMVYRQFNSIIDNKFWSKKCERERITLPPEHLVKFARKKVCQILAMNFDYQHLYHYATKNSTDPYGENLFAHLKIKEEDMLDDWSDEKYEIDGSWYNYEIWGCKYETPPEGCRATESSPSKCLAFYGKSGARTITINLKEAGVEDWVMDYIRPQIFLEEKIAPRSDYPAGYSSMIMMCRENEFWYDLDDLGTRGTEIQQQMEQNAPWMDFVHRLEKYPAIMRTLTIRTEGMERNSREHYYGIKAANTVIHLDFPEELHWYKPDEIEDSFHP</sequence>
<protein>
    <submittedName>
        <fullName evidence="3">FBA domain-containing protein</fullName>
    </submittedName>
</protein>
<feature type="domain" description="FBA" evidence="1">
    <location>
        <begin position="90"/>
        <end position="289"/>
    </location>
</feature>